<sequence>MNTNFTEPLRDVPLTVVGGRGPHGLALHLWLQDRGLSGYRLVDAADDWLPLYGPDGPMQAVGELRSPRELDFSLGCAEREMARFVDEDGSRPLANVYSLQDAACETFNLSATPENRAPRLAFWRYAGCVARRSGADAHVLKAEVVRLEPVSQRVQDTWRVHLADGRSFETAAVVLATGLKPHLRIPLPWRVWWQHLPEKNKAHALELRYQELAGKRVAVVGSANVATWEAAICAAERGAKVTLLSRAPAPIEWQLPFPGGWFRADGVAAFMALPAAKRLRVLKKTHIPNTSLPGLAARAEALGVRVLHYARVQYATPLWSGVQLQYKTVAGDYAEYFDLLVAATGVSPRLRELPLIADAARECKAPVVVGGPVRHRPILDDTGRWKNLPPLYPMGAHALMRAGFGANTLASAAVYLPLTLPHIVKSAGLESALPTREITYA</sequence>
<evidence type="ECO:0000259" key="1">
    <source>
        <dbReference type="Pfam" id="PF07992"/>
    </source>
</evidence>
<accession>A0A6J4UPU3</accession>
<dbReference type="GO" id="GO:0016491">
    <property type="term" value="F:oxidoreductase activity"/>
    <property type="evidence" value="ECO:0007669"/>
    <property type="project" value="InterPro"/>
</dbReference>
<feature type="domain" description="FAD/NAD(P)-binding" evidence="1">
    <location>
        <begin position="132"/>
        <end position="250"/>
    </location>
</feature>
<reference evidence="2" key="1">
    <citation type="submission" date="2020-02" db="EMBL/GenBank/DDBJ databases">
        <authorList>
            <person name="Meier V. D."/>
        </authorList>
    </citation>
    <scope>NUCLEOTIDE SEQUENCE</scope>
    <source>
        <strain evidence="2">AVDCRST_MAG86</strain>
    </source>
</reference>
<dbReference type="InterPro" id="IPR023753">
    <property type="entry name" value="FAD/NAD-binding_dom"/>
</dbReference>
<dbReference type="InterPro" id="IPR036188">
    <property type="entry name" value="FAD/NAD-bd_sf"/>
</dbReference>
<organism evidence="2">
    <name type="scientific">uncultured Truepera sp</name>
    <dbReference type="NCBI Taxonomy" id="543023"/>
    <lineage>
        <taxon>Bacteria</taxon>
        <taxon>Thermotogati</taxon>
        <taxon>Deinococcota</taxon>
        <taxon>Deinococci</taxon>
        <taxon>Trueperales</taxon>
        <taxon>Trueperaceae</taxon>
        <taxon>Truepera</taxon>
        <taxon>environmental samples</taxon>
    </lineage>
</organism>
<proteinExistence type="predicted"/>
<dbReference type="AlphaFoldDB" id="A0A6J4UPU3"/>
<dbReference type="SUPFAM" id="SSF51905">
    <property type="entry name" value="FAD/NAD(P)-binding domain"/>
    <property type="match status" value="2"/>
</dbReference>
<dbReference type="Pfam" id="PF07992">
    <property type="entry name" value="Pyr_redox_2"/>
    <property type="match status" value="1"/>
</dbReference>
<evidence type="ECO:0000313" key="2">
    <source>
        <dbReference type="EMBL" id="CAA9553381.1"/>
    </source>
</evidence>
<gene>
    <name evidence="2" type="ORF">AVDCRST_MAG86-10</name>
</gene>
<dbReference type="Gene3D" id="3.50.50.60">
    <property type="entry name" value="FAD/NAD(P)-binding domain"/>
    <property type="match status" value="1"/>
</dbReference>
<protein>
    <recommendedName>
        <fullName evidence="1">FAD/NAD(P)-binding domain-containing protein</fullName>
    </recommendedName>
</protein>
<dbReference type="EMBL" id="CADCWP010000003">
    <property type="protein sequence ID" value="CAA9553381.1"/>
    <property type="molecule type" value="Genomic_DNA"/>
</dbReference>
<name>A0A6J4UPU3_9DEIN</name>